<name>A0ACC1PDC3_9APHY</name>
<gene>
    <name evidence="1" type="ORF">NUW54_g8458</name>
</gene>
<protein>
    <submittedName>
        <fullName evidence="1">Uncharacterized protein</fullName>
    </submittedName>
</protein>
<proteinExistence type="predicted"/>
<organism evidence="1 2">
    <name type="scientific">Trametes sanguinea</name>
    <dbReference type="NCBI Taxonomy" id="158606"/>
    <lineage>
        <taxon>Eukaryota</taxon>
        <taxon>Fungi</taxon>
        <taxon>Dikarya</taxon>
        <taxon>Basidiomycota</taxon>
        <taxon>Agaricomycotina</taxon>
        <taxon>Agaricomycetes</taxon>
        <taxon>Polyporales</taxon>
        <taxon>Polyporaceae</taxon>
        <taxon>Trametes</taxon>
    </lineage>
</organism>
<evidence type="ECO:0000313" key="1">
    <source>
        <dbReference type="EMBL" id="KAJ2990473.1"/>
    </source>
</evidence>
<keyword evidence="2" id="KW-1185">Reference proteome</keyword>
<evidence type="ECO:0000313" key="2">
    <source>
        <dbReference type="Proteomes" id="UP001144978"/>
    </source>
</evidence>
<comment type="caution">
    <text evidence="1">The sequence shown here is derived from an EMBL/GenBank/DDBJ whole genome shotgun (WGS) entry which is preliminary data.</text>
</comment>
<reference evidence="1" key="1">
    <citation type="submission" date="2022-08" db="EMBL/GenBank/DDBJ databases">
        <title>Genome Sequence of Pycnoporus sanguineus.</title>
        <authorList>
            <person name="Buettner E."/>
        </authorList>
    </citation>
    <scope>NUCLEOTIDE SEQUENCE</scope>
    <source>
        <strain evidence="1">CG-C14</strain>
    </source>
</reference>
<dbReference type="Proteomes" id="UP001144978">
    <property type="component" value="Unassembled WGS sequence"/>
</dbReference>
<accession>A0ACC1PDC3</accession>
<sequence length="103" mass="11662">MINVLPNGLTGNYTTEDCKRLGFKLAIYPCTGFIPAAVAMEKSYAALRDKGTDLDHCNGWQIKDFFERVGLKASWDFDRAVAEETRSEINPKKYEEMQGHDIV</sequence>
<dbReference type="EMBL" id="JANSHE010002628">
    <property type="protein sequence ID" value="KAJ2990473.1"/>
    <property type="molecule type" value="Genomic_DNA"/>
</dbReference>